<organism evidence="2 3">
    <name type="scientific">Ancylobacter crimeensis</name>
    <dbReference type="NCBI Taxonomy" id="2579147"/>
    <lineage>
        <taxon>Bacteria</taxon>
        <taxon>Pseudomonadati</taxon>
        <taxon>Pseudomonadota</taxon>
        <taxon>Alphaproteobacteria</taxon>
        <taxon>Hyphomicrobiales</taxon>
        <taxon>Xanthobacteraceae</taxon>
        <taxon>Ancylobacter</taxon>
    </lineage>
</organism>
<accession>A0ABT0DBQ5</accession>
<reference evidence="2 3" key="1">
    <citation type="submission" date="2022-04" db="EMBL/GenBank/DDBJ databases">
        <authorList>
            <person name="Grouzdev D.S."/>
            <person name="Pantiukh K.S."/>
            <person name="Krutkina M.S."/>
        </authorList>
    </citation>
    <scope>NUCLEOTIDE SEQUENCE [LARGE SCALE GENOMIC DNA]</scope>
    <source>
        <strain evidence="2 3">6x-1</strain>
    </source>
</reference>
<proteinExistence type="predicted"/>
<keyword evidence="1" id="KW-0175">Coiled coil</keyword>
<sequence length="138" mass="16067">MADEPISYYERRLQREIEQIDVRIRELTQEKSALQRQLLKARQEASGLSEVSRRNSVMRIMIENRVLDALRSANKPLSSYELFQNARYANFELKENTFRTYLHRLKQRGLIASAGQPGRWRAIAPQPSPTSKATDIFS</sequence>
<dbReference type="Proteomes" id="UP001203284">
    <property type="component" value="Unassembled WGS sequence"/>
</dbReference>
<name>A0ABT0DBQ5_9HYPH</name>
<dbReference type="RefSeq" id="WP_247029110.1">
    <property type="nucleotide sequence ID" value="NZ_JALKCH010000006.1"/>
</dbReference>
<evidence type="ECO:0000256" key="1">
    <source>
        <dbReference type="SAM" id="Coils"/>
    </source>
</evidence>
<evidence type="ECO:0000313" key="2">
    <source>
        <dbReference type="EMBL" id="MCK0197392.1"/>
    </source>
</evidence>
<feature type="coiled-coil region" evidence="1">
    <location>
        <begin position="10"/>
        <end position="44"/>
    </location>
</feature>
<dbReference type="EMBL" id="JALKCH010000006">
    <property type="protein sequence ID" value="MCK0197392.1"/>
    <property type="molecule type" value="Genomic_DNA"/>
</dbReference>
<comment type="caution">
    <text evidence="2">The sequence shown here is derived from an EMBL/GenBank/DDBJ whole genome shotgun (WGS) entry which is preliminary data.</text>
</comment>
<evidence type="ECO:0008006" key="4">
    <source>
        <dbReference type="Google" id="ProtNLM"/>
    </source>
</evidence>
<evidence type="ECO:0000313" key="3">
    <source>
        <dbReference type="Proteomes" id="UP001203284"/>
    </source>
</evidence>
<protein>
    <recommendedName>
        <fullName evidence="4">DNA-binding protein</fullName>
    </recommendedName>
</protein>
<keyword evidence="3" id="KW-1185">Reference proteome</keyword>
<gene>
    <name evidence="2" type="ORF">MWN34_10755</name>
</gene>